<evidence type="ECO:0000256" key="4">
    <source>
        <dbReference type="ARBA" id="ARBA00022989"/>
    </source>
</evidence>
<keyword evidence="3 6" id="KW-0812">Transmembrane</keyword>
<dbReference type="Gene3D" id="1.20.1250.20">
    <property type="entry name" value="MFS general substrate transporter like domains"/>
    <property type="match status" value="1"/>
</dbReference>
<dbReference type="SUPFAM" id="SSF103473">
    <property type="entry name" value="MFS general substrate transporter"/>
    <property type="match status" value="1"/>
</dbReference>
<dbReference type="InterPro" id="IPR036259">
    <property type="entry name" value="MFS_trans_sf"/>
</dbReference>
<evidence type="ECO:0000256" key="1">
    <source>
        <dbReference type="ARBA" id="ARBA00004651"/>
    </source>
</evidence>
<comment type="subcellular location">
    <subcellularLocation>
        <location evidence="1">Cell membrane</location>
        <topology evidence="1">Multi-pass membrane protein</topology>
    </subcellularLocation>
</comment>
<dbReference type="InterPro" id="IPR020846">
    <property type="entry name" value="MFS_dom"/>
</dbReference>
<name>A0A6B0Y0A9_9RHOB</name>
<accession>A0A6B0Y0A9</accession>
<dbReference type="Pfam" id="PF07690">
    <property type="entry name" value="MFS_1"/>
    <property type="match status" value="1"/>
</dbReference>
<feature type="transmembrane region" description="Helical" evidence="6">
    <location>
        <begin position="110"/>
        <end position="129"/>
    </location>
</feature>
<feature type="transmembrane region" description="Helical" evidence="6">
    <location>
        <begin position="78"/>
        <end position="98"/>
    </location>
</feature>
<feature type="transmembrane region" description="Helical" evidence="6">
    <location>
        <begin position="22"/>
        <end position="43"/>
    </location>
</feature>
<protein>
    <submittedName>
        <fullName evidence="8">MFS transporter</fullName>
    </submittedName>
</protein>
<keyword evidence="4 6" id="KW-1133">Transmembrane helix</keyword>
<evidence type="ECO:0000313" key="8">
    <source>
        <dbReference type="EMBL" id="MXY33160.1"/>
    </source>
</evidence>
<feature type="transmembrane region" description="Helical" evidence="6">
    <location>
        <begin position="55"/>
        <end position="72"/>
    </location>
</feature>
<feature type="transmembrane region" description="Helical" evidence="6">
    <location>
        <begin position="141"/>
        <end position="162"/>
    </location>
</feature>
<dbReference type="PANTHER" id="PTHR43124">
    <property type="entry name" value="PURINE EFFLUX PUMP PBUE"/>
    <property type="match status" value="1"/>
</dbReference>
<feature type="transmembrane region" description="Helical" evidence="6">
    <location>
        <begin position="311"/>
        <end position="334"/>
    </location>
</feature>
<evidence type="ECO:0000256" key="2">
    <source>
        <dbReference type="ARBA" id="ARBA00022475"/>
    </source>
</evidence>
<dbReference type="GO" id="GO:0022857">
    <property type="term" value="F:transmembrane transporter activity"/>
    <property type="evidence" value="ECO:0007669"/>
    <property type="project" value="InterPro"/>
</dbReference>
<dbReference type="AlphaFoldDB" id="A0A6B0Y0A9"/>
<organism evidence="8">
    <name type="scientific">Boseongicola sp. SB0664_bin_43</name>
    <dbReference type="NCBI Taxonomy" id="2604844"/>
    <lineage>
        <taxon>Bacteria</taxon>
        <taxon>Pseudomonadati</taxon>
        <taxon>Pseudomonadota</taxon>
        <taxon>Alphaproteobacteria</taxon>
        <taxon>Rhodobacterales</taxon>
        <taxon>Paracoccaceae</taxon>
        <taxon>Boseongicola</taxon>
    </lineage>
</organism>
<sequence length="379" mass="39249">TWFSATAVLPELRASLGMSPAAATWLTNAVQAGFVVGALASSLLSLSDIMPITRLMAWASVAAGVFNAVALLEPGAASVIAARFATGAALALVYPPSVKFVSTWFRQARGLALGVMVGALALGSALPYLMRGVGAGPDWQLVLVGSSVACVIAALLFGFVLSEGPHPYARTKVDPRHFGAILRNRPVMLANIGYFGHCWEIYAMWGWIMAYAAAAQLAGLSVGNPAILAFAAIAMGAPASVAAGKMADHFGRCNIAALCAATSGVAALLIGVTFGGPAWAFLVVAIIWGAVIIADSAQYTAAVTELADQTLVGSTVAFQMGVGFGITMITVWLLPVLAEMLGSWRWSFLILLPGPVLGAWAMLTLKKLPEAEFLAGGRR</sequence>
<feature type="transmembrane region" description="Helical" evidence="6">
    <location>
        <begin position="346"/>
        <end position="365"/>
    </location>
</feature>
<keyword evidence="5 6" id="KW-0472">Membrane</keyword>
<dbReference type="InterPro" id="IPR011701">
    <property type="entry name" value="MFS"/>
</dbReference>
<dbReference type="PANTHER" id="PTHR43124:SF3">
    <property type="entry name" value="CHLORAMPHENICOL EFFLUX PUMP RV0191"/>
    <property type="match status" value="1"/>
</dbReference>
<evidence type="ECO:0000256" key="6">
    <source>
        <dbReference type="SAM" id="Phobius"/>
    </source>
</evidence>
<feature type="transmembrane region" description="Helical" evidence="6">
    <location>
        <begin position="192"/>
        <end position="214"/>
    </location>
</feature>
<feature type="non-terminal residue" evidence="8">
    <location>
        <position position="1"/>
    </location>
</feature>
<proteinExistence type="predicted"/>
<dbReference type="EMBL" id="VXRY01000138">
    <property type="protein sequence ID" value="MXY33160.1"/>
    <property type="molecule type" value="Genomic_DNA"/>
</dbReference>
<reference evidence="8" key="1">
    <citation type="submission" date="2019-09" db="EMBL/GenBank/DDBJ databases">
        <title>Characterisation of the sponge microbiome using genome-centric metagenomics.</title>
        <authorList>
            <person name="Engelberts J.P."/>
            <person name="Robbins S.J."/>
            <person name="De Goeij J.M."/>
            <person name="Aranda M."/>
            <person name="Bell S.C."/>
            <person name="Webster N.S."/>
        </authorList>
    </citation>
    <scope>NUCLEOTIDE SEQUENCE</scope>
    <source>
        <strain evidence="8">SB0664_bin_43</strain>
    </source>
</reference>
<dbReference type="GO" id="GO:0005886">
    <property type="term" value="C:plasma membrane"/>
    <property type="evidence" value="ECO:0007669"/>
    <property type="project" value="UniProtKB-SubCell"/>
</dbReference>
<keyword evidence="2" id="KW-1003">Cell membrane</keyword>
<comment type="caution">
    <text evidence="8">The sequence shown here is derived from an EMBL/GenBank/DDBJ whole genome shotgun (WGS) entry which is preliminary data.</text>
</comment>
<dbReference type="InterPro" id="IPR050189">
    <property type="entry name" value="MFS_Efflux_Transporters"/>
</dbReference>
<evidence type="ECO:0000259" key="7">
    <source>
        <dbReference type="PROSITE" id="PS50850"/>
    </source>
</evidence>
<gene>
    <name evidence="8" type="ORF">F4Y60_03535</name>
</gene>
<dbReference type="PROSITE" id="PS50850">
    <property type="entry name" value="MFS"/>
    <property type="match status" value="1"/>
</dbReference>
<evidence type="ECO:0000256" key="5">
    <source>
        <dbReference type="ARBA" id="ARBA00023136"/>
    </source>
</evidence>
<feature type="transmembrane region" description="Helical" evidence="6">
    <location>
        <begin position="226"/>
        <end position="243"/>
    </location>
</feature>
<feature type="domain" description="Major facilitator superfamily (MFS) profile" evidence="7">
    <location>
        <begin position="1"/>
        <end position="370"/>
    </location>
</feature>
<evidence type="ECO:0000256" key="3">
    <source>
        <dbReference type="ARBA" id="ARBA00022692"/>
    </source>
</evidence>